<reference evidence="1" key="1">
    <citation type="submission" date="2021-08" db="EMBL/GenBank/DDBJ databases">
        <title>Novel anaerobic bacterium isolated from sea squirt in East Sea, Republic of Korea.</title>
        <authorList>
            <person name="Nguyen T.H."/>
            <person name="Li Z."/>
            <person name="Lee Y.-J."/>
            <person name="Ko J."/>
            <person name="Kim S.-G."/>
        </authorList>
    </citation>
    <scope>NUCLEOTIDE SEQUENCE</scope>
    <source>
        <strain evidence="1">KCTC 25031</strain>
    </source>
</reference>
<organism evidence="1 2">
    <name type="scientific">Halosquirtibacter laminarini</name>
    <dbReference type="NCBI Taxonomy" id="3374600"/>
    <lineage>
        <taxon>Bacteria</taxon>
        <taxon>Pseudomonadati</taxon>
        <taxon>Bacteroidota</taxon>
        <taxon>Bacteroidia</taxon>
        <taxon>Marinilabiliales</taxon>
        <taxon>Prolixibacteraceae</taxon>
        <taxon>Halosquirtibacter</taxon>
    </lineage>
</organism>
<proteinExistence type="predicted"/>
<evidence type="ECO:0000313" key="2">
    <source>
        <dbReference type="Proteomes" id="UP000826212"/>
    </source>
</evidence>
<dbReference type="EMBL" id="CP081303">
    <property type="protein sequence ID" value="QZE13665.1"/>
    <property type="molecule type" value="Genomic_DNA"/>
</dbReference>
<evidence type="ECO:0000313" key="1">
    <source>
        <dbReference type="EMBL" id="QZE13665.1"/>
    </source>
</evidence>
<protein>
    <submittedName>
        <fullName evidence="1">TolB-like 6-bladed beta-propeller domain-containing protein</fullName>
    </submittedName>
</protein>
<keyword evidence="2" id="KW-1185">Reference proteome</keyword>
<name>A0AC61NHE3_9BACT</name>
<dbReference type="Proteomes" id="UP000826212">
    <property type="component" value="Chromosome"/>
</dbReference>
<sequence>MKYFILFLLGVFLLSCQNEISTHYCLTDISEKVVQPEASPLELNESEFSLATVCQDRYLVFHNGDRMDQCFAIYDLETLKPLGYTGVVGEGPGEIINGCTALPSREGFLVVDYSKYLIYYFNIKEAIADDHYLPETVGSIRDHKNFPGHISTLGDETYFGSNISVTSPSSYYASFVEGNLFTGETKKVLDPNPIVDLFKLSFNISSSSDRYVVAYSKYHLLSIYNRKGEVVREIYGEKALKKRKRRFYFGKPCCAGNDLFVDHHTGYSHIKDKRGRWKDVGSEEILHFDLDGNYIETIRLDHNVSTFIVLPSRKQLLVNLKDSDHPYVLVPYEPVGS</sequence>
<accession>A0AC61NHE3</accession>
<gene>
    <name evidence="1" type="ORF">K4L44_13995</name>
</gene>